<reference evidence="2 3" key="1">
    <citation type="journal article" date="2016" name="Sci. Rep.">
        <title>The Dendrobium catenatum Lindl. genome sequence provides insights into polysaccharide synthase, floral development and adaptive evolution.</title>
        <authorList>
            <person name="Zhang G.Q."/>
            <person name="Xu Q."/>
            <person name="Bian C."/>
            <person name="Tsai W.C."/>
            <person name="Yeh C.M."/>
            <person name="Liu K.W."/>
            <person name="Yoshida K."/>
            <person name="Zhang L.S."/>
            <person name="Chang S.B."/>
            <person name="Chen F."/>
            <person name="Shi Y."/>
            <person name="Su Y.Y."/>
            <person name="Zhang Y.Q."/>
            <person name="Chen L.J."/>
            <person name="Yin Y."/>
            <person name="Lin M."/>
            <person name="Huang H."/>
            <person name="Deng H."/>
            <person name="Wang Z.W."/>
            <person name="Zhu S.L."/>
            <person name="Zhao X."/>
            <person name="Deng C."/>
            <person name="Niu S.C."/>
            <person name="Huang J."/>
            <person name="Wang M."/>
            <person name="Liu G.H."/>
            <person name="Yang H.J."/>
            <person name="Xiao X.J."/>
            <person name="Hsiao Y.Y."/>
            <person name="Wu W.L."/>
            <person name="Chen Y.Y."/>
            <person name="Mitsuda N."/>
            <person name="Ohme-Takagi M."/>
            <person name="Luo Y.B."/>
            <person name="Van de Peer Y."/>
            <person name="Liu Z.J."/>
        </authorList>
    </citation>
    <scope>NUCLEOTIDE SEQUENCE [LARGE SCALE GENOMIC DNA]</scope>
    <source>
        <tissue evidence="2">The whole plant</tissue>
    </source>
</reference>
<organism evidence="2 3">
    <name type="scientific">Dendrobium catenatum</name>
    <dbReference type="NCBI Taxonomy" id="906689"/>
    <lineage>
        <taxon>Eukaryota</taxon>
        <taxon>Viridiplantae</taxon>
        <taxon>Streptophyta</taxon>
        <taxon>Embryophyta</taxon>
        <taxon>Tracheophyta</taxon>
        <taxon>Spermatophyta</taxon>
        <taxon>Magnoliopsida</taxon>
        <taxon>Liliopsida</taxon>
        <taxon>Asparagales</taxon>
        <taxon>Orchidaceae</taxon>
        <taxon>Epidendroideae</taxon>
        <taxon>Malaxideae</taxon>
        <taxon>Dendrobiinae</taxon>
        <taxon>Dendrobium</taxon>
    </lineage>
</organism>
<dbReference type="AlphaFoldDB" id="A0A2I0VPU3"/>
<dbReference type="InterPro" id="IPR036691">
    <property type="entry name" value="Endo/exonu/phosph_ase_sf"/>
</dbReference>
<evidence type="ECO:0000313" key="3">
    <source>
        <dbReference type="Proteomes" id="UP000233837"/>
    </source>
</evidence>
<keyword evidence="3" id="KW-1185">Reference proteome</keyword>
<proteinExistence type="predicted"/>
<evidence type="ECO:0000313" key="2">
    <source>
        <dbReference type="EMBL" id="PKU65420.1"/>
    </source>
</evidence>
<dbReference type="PANTHER" id="PTHR33116:SF86">
    <property type="entry name" value="REVERSE TRANSCRIPTASE DOMAIN-CONTAINING PROTEIN"/>
    <property type="match status" value="1"/>
</dbReference>
<dbReference type="Proteomes" id="UP000233837">
    <property type="component" value="Unassembled WGS sequence"/>
</dbReference>
<name>A0A2I0VPU3_9ASPA</name>
<dbReference type="PANTHER" id="PTHR33116">
    <property type="entry name" value="REVERSE TRANSCRIPTASE ZINC-BINDING DOMAIN-CONTAINING PROTEIN-RELATED-RELATED"/>
    <property type="match status" value="1"/>
</dbReference>
<feature type="domain" description="Reverse transcriptase" evidence="1">
    <location>
        <begin position="1"/>
        <end position="308"/>
    </location>
</feature>
<protein>
    <submittedName>
        <fullName evidence="2">Ribonuclease H protein</fullName>
    </submittedName>
</protein>
<dbReference type="STRING" id="906689.A0A2I0VPU3"/>
<dbReference type="EMBL" id="KZ503342">
    <property type="protein sequence ID" value="PKU65420.1"/>
    <property type="molecule type" value="Genomic_DNA"/>
</dbReference>
<dbReference type="SUPFAM" id="SSF56219">
    <property type="entry name" value="DNase I-like"/>
    <property type="match status" value="1"/>
</dbReference>
<evidence type="ECO:0000259" key="1">
    <source>
        <dbReference type="PROSITE" id="PS50878"/>
    </source>
</evidence>
<sequence length="413" mass="47440">MAAFLVDNDLHDLGFVGPRFTWMNNKVGNNKIWVRLDRILMNSEGIRIAPLSTIKHMVRLATDHCPLLLNLASSVVAKILINRLKPVLGNIISQEQGAFVPGRSISSHGLLAQEMMNKFQFSAQKSGMMVLKIDMEQAYDCMSWDTLHRVMTLMGFSGRFIEWIIQCIAKPRFSLLLNGNRMPWIYAESGLRQGCPLSSYLFILYFELLTKAFRHRGQLGVQVVKNVERISHLLYEDDILVFAEASKSNALRIMKLVDDYCDWSGQRINCEKSVVLFSRRCPKWKKRTIAKLMGYRKVISLDYLGLPLVMRRLKVIDFYKIIRNAHQKTNIWGKKHLSLAGRAVLIRTSLLSIPMYLMSHTKVPRGVLGDIKKLGRGFLWQKDSNSRGMHYVGWKEMCQPRDHRGLGFHGLTN</sequence>
<dbReference type="Pfam" id="PF00078">
    <property type="entry name" value="RVT_1"/>
    <property type="match status" value="1"/>
</dbReference>
<dbReference type="InterPro" id="IPR043502">
    <property type="entry name" value="DNA/RNA_pol_sf"/>
</dbReference>
<dbReference type="CDD" id="cd01650">
    <property type="entry name" value="RT_nLTR_like"/>
    <property type="match status" value="1"/>
</dbReference>
<dbReference type="InterPro" id="IPR000477">
    <property type="entry name" value="RT_dom"/>
</dbReference>
<dbReference type="PROSITE" id="PS50878">
    <property type="entry name" value="RT_POL"/>
    <property type="match status" value="1"/>
</dbReference>
<accession>A0A2I0VPU3</accession>
<gene>
    <name evidence="2" type="ORF">MA16_Dca013565</name>
</gene>
<reference evidence="2 3" key="2">
    <citation type="journal article" date="2017" name="Nature">
        <title>The Apostasia genome and the evolution of orchids.</title>
        <authorList>
            <person name="Zhang G.Q."/>
            <person name="Liu K.W."/>
            <person name="Li Z."/>
            <person name="Lohaus R."/>
            <person name="Hsiao Y.Y."/>
            <person name="Niu S.C."/>
            <person name="Wang J.Y."/>
            <person name="Lin Y.C."/>
            <person name="Xu Q."/>
            <person name="Chen L.J."/>
            <person name="Yoshida K."/>
            <person name="Fujiwara S."/>
            <person name="Wang Z.W."/>
            <person name="Zhang Y.Q."/>
            <person name="Mitsuda N."/>
            <person name="Wang M."/>
            <person name="Liu G.H."/>
            <person name="Pecoraro L."/>
            <person name="Huang H.X."/>
            <person name="Xiao X.J."/>
            <person name="Lin M."/>
            <person name="Wu X.Y."/>
            <person name="Wu W.L."/>
            <person name="Chen Y.Y."/>
            <person name="Chang S.B."/>
            <person name="Sakamoto S."/>
            <person name="Ohme-Takagi M."/>
            <person name="Yagi M."/>
            <person name="Zeng S.J."/>
            <person name="Shen C.Y."/>
            <person name="Yeh C.M."/>
            <person name="Luo Y.B."/>
            <person name="Tsai W.C."/>
            <person name="Van de Peer Y."/>
            <person name="Liu Z.J."/>
        </authorList>
    </citation>
    <scope>NUCLEOTIDE SEQUENCE [LARGE SCALE GENOMIC DNA]</scope>
    <source>
        <tissue evidence="2">The whole plant</tissue>
    </source>
</reference>
<dbReference type="SUPFAM" id="SSF56672">
    <property type="entry name" value="DNA/RNA polymerases"/>
    <property type="match status" value="1"/>
</dbReference>